<evidence type="ECO:0000256" key="5">
    <source>
        <dbReference type="ARBA" id="ARBA00022989"/>
    </source>
</evidence>
<dbReference type="PANTHER" id="PTHR23517">
    <property type="entry name" value="RESISTANCE PROTEIN MDTM, PUTATIVE-RELATED-RELATED"/>
    <property type="match status" value="1"/>
</dbReference>
<comment type="subcellular location">
    <subcellularLocation>
        <location evidence="1">Cell membrane</location>
        <topology evidence="1">Multi-pass membrane protein</topology>
    </subcellularLocation>
</comment>
<name>A0A926NFT7_9BACL</name>
<dbReference type="GO" id="GO:0022857">
    <property type="term" value="F:transmembrane transporter activity"/>
    <property type="evidence" value="ECO:0007669"/>
    <property type="project" value="InterPro"/>
</dbReference>
<feature type="transmembrane region" description="Helical" evidence="7">
    <location>
        <begin position="103"/>
        <end position="124"/>
    </location>
</feature>
<keyword evidence="5 7" id="KW-1133">Transmembrane helix</keyword>
<dbReference type="Pfam" id="PF07690">
    <property type="entry name" value="MFS_1"/>
    <property type="match status" value="1"/>
</dbReference>
<keyword evidence="10" id="KW-1185">Reference proteome</keyword>
<keyword evidence="3" id="KW-1003">Cell membrane</keyword>
<evidence type="ECO:0000256" key="1">
    <source>
        <dbReference type="ARBA" id="ARBA00004651"/>
    </source>
</evidence>
<evidence type="ECO:0000259" key="8">
    <source>
        <dbReference type="PROSITE" id="PS50850"/>
    </source>
</evidence>
<dbReference type="Gene3D" id="1.20.1250.20">
    <property type="entry name" value="MFS general substrate transporter like domains"/>
    <property type="match status" value="1"/>
</dbReference>
<dbReference type="PANTHER" id="PTHR23517:SF3">
    <property type="entry name" value="INTEGRAL MEMBRANE TRANSPORT PROTEIN"/>
    <property type="match status" value="1"/>
</dbReference>
<proteinExistence type="predicted"/>
<evidence type="ECO:0000256" key="2">
    <source>
        <dbReference type="ARBA" id="ARBA00022448"/>
    </source>
</evidence>
<evidence type="ECO:0000256" key="6">
    <source>
        <dbReference type="ARBA" id="ARBA00023136"/>
    </source>
</evidence>
<keyword evidence="4 7" id="KW-0812">Transmembrane</keyword>
<dbReference type="CDD" id="cd17329">
    <property type="entry name" value="MFS_MdtH_MDR_like"/>
    <property type="match status" value="1"/>
</dbReference>
<feature type="transmembrane region" description="Helical" evidence="7">
    <location>
        <begin position="219"/>
        <end position="238"/>
    </location>
</feature>
<feature type="transmembrane region" description="Helical" evidence="7">
    <location>
        <begin position="299"/>
        <end position="316"/>
    </location>
</feature>
<protein>
    <submittedName>
        <fullName evidence="9">MFS transporter</fullName>
    </submittedName>
</protein>
<gene>
    <name evidence="9" type="ORF">IC620_10360</name>
</gene>
<evidence type="ECO:0000256" key="4">
    <source>
        <dbReference type="ARBA" id="ARBA00022692"/>
    </source>
</evidence>
<feature type="transmembrane region" description="Helical" evidence="7">
    <location>
        <begin position="74"/>
        <end position="97"/>
    </location>
</feature>
<evidence type="ECO:0000313" key="10">
    <source>
        <dbReference type="Proteomes" id="UP000661691"/>
    </source>
</evidence>
<dbReference type="Proteomes" id="UP000661691">
    <property type="component" value="Unassembled WGS sequence"/>
</dbReference>
<feature type="domain" description="Major facilitator superfamily (MFS) profile" evidence="8">
    <location>
        <begin position="1"/>
        <end position="410"/>
    </location>
</feature>
<feature type="transmembrane region" description="Helical" evidence="7">
    <location>
        <begin position="136"/>
        <end position="156"/>
    </location>
</feature>
<dbReference type="RefSeq" id="WP_191140291.1">
    <property type="nucleotide sequence ID" value="NZ_JACXAG020000005.1"/>
</dbReference>
<sequence>MLKQLHPNIRIRLTITFLTRFVHAMLMPFMAIYLSDHFGEEVAGMLLILMFVLLFISSIYGGQLTDSIGRKKTMVIGETINVFAFFGLLMVSTPLFASPIITYFMVVLNQICTGLIAPASEAMLIDASKPEDRSYIFSLNYWAINLGMVTGMLIAILLFENYYLYMIIGIFALSLLTLWLTSIKIDDTFQINPKKTKKIGLFGWNALFRHYTSVMKDTPFLLFTIGGIAIASIEPQLYNFISVRIEKEFTTTPVSIFNFQFALDGIKVYGLIIGLNTLLILGFIAWVTKKFKGKPRETLLYTGFTLFGISFAYLSFSNFLPGIILAVALYTFGELLFVPARQSLLADIIDPSQRGAYLAVNGFILHFGKLFGAAGLTIGARIGSIGMGMLILLVTLLSVLFTRSGLQSRRKKEGTAEAMASS</sequence>
<feature type="transmembrane region" description="Helical" evidence="7">
    <location>
        <begin position="322"/>
        <end position="344"/>
    </location>
</feature>
<dbReference type="GO" id="GO:0005886">
    <property type="term" value="C:plasma membrane"/>
    <property type="evidence" value="ECO:0007669"/>
    <property type="project" value="UniProtKB-SubCell"/>
</dbReference>
<dbReference type="EMBL" id="JACXAH010000013">
    <property type="protein sequence ID" value="MBD1372759.1"/>
    <property type="molecule type" value="Genomic_DNA"/>
</dbReference>
<dbReference type="InterPro" id="IPR011701">
    <property type="entry name" value="MFS"/>
</dbReference>
<accession>A0A926NFT7</accession>
<feature type="transmembrane region" description="Helical" evidence="7">
    <location>
        <begin position="162"/>
        <end position="181"/>
    </location>
</feature>
<feature type="transmembrane region" description="Helical" evidence="7">
    <location>
        <begin position="382"/>
        <end position="402"/>
    </location>
</feature>
<reference evidence="9" key="1">
    <citation type="submission" date="2020-09" db="EMBL/GenBank/DDBJ databases">
        <title>A novel bacterium of genus Hazenella, isolated from South China Sea.</title>
        <authorList>
            <person name="Huang H."/>
            <person name="Mo K."/>
            <person name="Hu Y."/>
        </authorList>
    </citation>
    <scope>NUCLEOTIDE SEQUENCE</scope>
    <source>
        <strain evidence="9">IB182357</strain>
    </source>
</reference>
<dbReference type="InterPro" id="IPR036259">
    <property type="entry name" value="MFS_trans_sf"/>
</dbReference>
<dbReference type="AlphaFoldDB" id="A0A926NFT7"/>
<evidence type="ECO:0000256" key="3">
    <source>
        <dbReference type="ARBA" id="ARBA00022475"/>
    </source>
</evidence>
<dbReference type="PROSITE" id="PS50850">
    <property type="entry name" value="MFS"/>
    <property type="match status" value="1"/>
</dbReference>
<dbReference type="InterPro" id="IPR050171">
    <property type="entry name" value="MFS_Transporters"/>
</dbReference>
<keyword evidence="6 7" id="KW-0472">Membrane</keyword>
<comment type="caution">
    <text evidence="9">The sequence shown here is derived from an EMBL/GenBank/DDBJ whole genome shotgun (WGS) entry which is preliminary data.</text>
</comment>
<feature type="transmembrane region" description="Helical" evidence="7">
    <location>
        <begin position="268"/>
        <end position="287"/>
    </location>
</feature>
<feature type="transmembrane region" description="Helical" evidence="7">
    <location>
        <begin position="45"/>
        <end position="62"/>
    </location>
</feature>
<keyword evidence="2" id="KW-0813">Transport</keyword>
<dbReference type="InterPro" id="IPR020846">
    <property type="entry name" value="MFS_dom"/>
</dbReference>
<evidence type="ECO:0000256" key="7">
    <source>
        <dbReference type="SAM" id="Phobius"/>
    </source>
</evidence>
<organism evidence="9 10">
    <name type="scientific">Polycladospora coralii</name>
    <dbReference type="NCBI Taxonomy" id="2771432"/>
    <lineage>
        <taxon>Bacteria</taxon>
        <taxon>Bacillati</taxon>
        <taxon>Bacillota</taxon>
        <taxon>Bacilli</taxon>
        <taxon>Bacillales</taxon>
        <taxon>Thermoactinomycetaceae</taxon>
        <taxon>Polycladospora</taxon>
    </lineage>
</organism>
<feature type="transmembrane region" description="Helical" evidence="7">
    <location>
        <begin position="356"/>
        <end position="376"/>
    </location>
</feature>
<feature type="transmembrane region" description="Helical" evidence="7">
    <location>
        <begin position="12"/>
        <end position="33"/>
    </location>
</feature>
<dbReference type="SUPFAM" id="SSF103473">
    <property type="entry name" value="MFS general substrate transporter"/>
    <property type="match status" value="1"/>
</dbReference>
<evidence type="ECO:0000313" key="9">
    <source>
        <dbReference type="EMBL" id="MBD1372759.1"/>
    </source>
</evidence>